<accession>A0A0M0BSZ1</accession>
<dbReference type="Proteomes" id="UP000037210">
    <property type="component" value="Unassembled WGS sequence"/>
</dbReference>
<comment type="caution">
    <text evidence="2">The sequence shown here is derived from an EMBL/GenBank/DDBJ whole genome shotgun (WGS) entry which is preliminary data.</text>
</comment>
<evidence type="ECO:0000313" key="2">
    <source>
        <dbReference type="EMBL" id="KON31465.1"/>
    </source>
</evidence>
<protein>
    <recommendedName>
        <fullName evidence="4">DUF2085 domain-containing protein</fullName>
    </recommendedName>
</protein>
<reference evidence="2 3" key="1">
    <citation type="submission" date="2015-06" db="EMBL/GenBank/DDBJ databases">
        <title>New insights into the roles of widespread benthic archaea in carbon and nitrogen cycling.</title>
        <authorList>
            <person name="Lazar C.S."/>
            <person name="Baker B.J."/>
            <person name="Seitz K.W."/>
            <person name="Hyde A.S."/>
            <person name="Dick G.J."/>
            <person name="Hinrichs K.-U."/>
            <person name="Teske A.P."/>
        </authorList>
    </citation>
    <scope>NUCLEOTIDE SEQUENCE [LARGE SCALE GENOMIC DNA]</scope>
    <source>
        <strain evidence="2">DG-45</strain>
    </source>
</reference>
<organism evidence="2 3">
    <name type="scientific">miscellaneous Crenarchaeota group-15 archaeon DG-45</name>
    <dbReference type="NCBI Taxonomy" id="1685127"/>
    <lineage>
        <taxon>Archaea</taxon>
        <taxon>Candidatus Bathyarchaeota</taxon>
        <taxon>MCG-15</taxon>
    </lineage>
</organism>
<feature type="transmembrane region" description="Helical" evidence="1">
    <location>
        <begin position="90"/>
        <end position="116"/>
    </location>
</feature>
<evidence type="ECO:0000313" key="3">
    <source>
        <dbReference type="Proteomes" id="UP000037210"/>
    </source>
</evidence>
<feature type="transmembrane region" description="Helical" evidence="1">
    <location>
        <begin position="122"/>
        <end position="140"/>
    </location>
</feature>
<keyword evidence="1" id="KW-0812">Transmembrane</keyword>
<name>A0A0M0BSZ1_9ARCH</name>
<feature type="transmembrane region" description="Helical" evidence="1">
    <location>
        <begin position="172"/>
        <end position="190"/>
    </location>
</feature>
<evidence type="ECO:0000256" key="1">
    <source>
        <dbReference type="SAM" id="Phobius"/>
    </source>
</evidence>
<evidence type="ECO:0008006" key="4">
    <source>
        <dbReference type="Google" id="ProtNLM"/>
    </source>
</evidence>
<keyword evidence="1" id="KW-1133">Transmembrane helix</keyword>
<gene>
    <name evidence="2" type="ORF">AC482_00640</name>
</gene>
<feature type="transmembrane region" description="Helical" evidence="1">
    <location>
        <begin position="20"/>
        <end position="40"/>
    </location>
</feature>
<keyword evidence="1" id="KW-0472">Membrane</keyword>
<feature type="transmembrane region" description="Helical" evidence="1">
    <location>
        <begin position="147"/>
        <end position="166"/>
    </location>
</feature>
<proteinExistence type="predicted"/>
<dbReference type="AlphaFoldDB" id="A0A0M0BSZ1"/>
<sequence length="217" mass="22865">MVLVAALLHRPPPRPSVDASLHIWVLFSTLIVLGASATLFPHICGRAAVRAEALDPSRTSTLLGVRAVHGHHPLCGGFQGHELAIGGKTFCAGCVGLLAGAASALVGATLHFVYGFTYPPPAPYIGLGLVALGLIHVPALRTNRPILRSFLNAGFVTGFALILVGANEVGGPGLALMVIGMNIFWMFTRVQLSNWDHEKICLSCGYRCLAEKRGPDA</sequence>
<dbReference type="EMBL" id="LFWZ01000004">
    <property type="protein sequence ID" value="KON31465.1"/>
    <property type="molecule type" value="Genomic_DNA"/>
</dbReference>